<accession>A0A975GTT5</accession>
<evidence type="ECO:0000313" key="1">
    <source>
        <dbReference type="EMBL" id="QTA93327.1"/>
    </source>
</evidence>
<evidence type="ECO:0000313" key="2">
    <source>
        <dbReference type="Proteomes" id="UP000663722"/>
    </source>
</evidence>
<dbReference type="KEGG" id="dmm:dnm_094290"/>
<name>A0A975GTT5_9BACT</name>
<protein>
    <submittedName>
        <fullName evidence="1">Uncharacterized protein</fullName>
    </submittedName>
</protein>
<proteinExistence type="predicted"/>
<dbReference type="AlphaFoldDB" id="A0A975GTT5"/>
<sequence>MQFGRIPLFPEIGNIAKLQVRHSGWLFYRFVLCDLSVSVSDDTKIS</sequence>
<gene>
    <name evidence="1" type="ORF">dnm_094290</name>
</gene>
<dbReference type="EMBL" id="CP061800">
    <property type="protein sequence ID" value="QTA93327.1"/>
    <property type="molecule type" value="Genomic_DNA"/>
</dbReference>
<dbReference type="RefSeq" id="WP_207680322.1">
    <property type="nucleotide sequence ID" value="NZ_CP061800.1"/>
</dbReference>
<organism evidence="1 2">
    <name type="scientific">Desulfonema magnum</name>
    <dbReference type="NCBI Taxonomy" id="45655"/>
    <lineage>
        <taxon>Bacteria</taxon>
        <taxon>Pseudomonadati</taxon>
        <taxon>Thermodesulfobacteriota</taxon>
        <taxon>Desulfobacteria</taxon>
        <taxon>Desulfobacterales</taxon>
        <taxon>Desulfococcaceae</taxon>
        <taxon>Desulfonema</taxon>
    </lineage>
</organism>
<keyword evidence="2" id="KW-1185">Reference proteome</keyword>
<reference evidence="1" key="1">
    <citation type="journal article" date="2021" name="Microb. Physiol.">
        <title>Proteogenomic Insights into the Physiology of Marine, Sulfate-Reducing, Filamentous Desulfonema limicola and Desulfonema magnum.</title>
        <authorList>
            <person name="Schnaars V."/>
            <person name="Wohlbrand L."/>
            <person name="Scheve S."/>
            <person name="Hinrichs C."/>
            <person name="Reinhardt R."/>
            <person name="Rabus R."/>
        </authorList>
    </citation>
    <scope>NUCLEOTIDE SEQUENCE</scope>
    <source>
        <strain evidence="1">4be13</strain>
    </source>
</reference>
<dbReference type="Proteomes" id="UP000663722">
    <property type="component" value="Chromosome"/>
</dbReference>